<evidence type="ECO:0000313" key="3">
    <source>
        <dbReference type="EMBL" id="KKM60326.1"/>
    </source>
</evidence>
<proteinExistence type="predicted"/>
<dbReference type="GO" id="GO:0005764">
    <property type="term" value="C:lysosome"/>
    <property type="evidence" value="ECO:0007669"/>
    <property type="project" value="TreeGrafter"/>
</dbReference>
<keyword evidence="2" id="KW-0342">GTP-binding</keyword>
<dbReference type="InterPro" id="IPR027417">
    <property type="entry name" value="P-loop_NTPase"/>
</dbReference>
<feature type="non-terminal residue" evidence="3">
    <location>
        <position position="1"/>
    </location>
</feature>
<evidence type="ECO:0000256" key="2">
    <source>
        <dbReference type="ARBA" id="ARBA00023134"/>
    </source>
</evidence>
<name>A0A0F9JDF7_9ZZZZ</name>
<dbReference type="GO" id="GO:1904263">
    <property type="term" value="P:positive regulation of TORC1 signaling"/>
    <property type="evidence" value="ECO:0007669"/>
    <property type="project" value="TreeGrafter"/>
</dbReference>
<dbReference type="PANTHER" id="PTHR11259">
    <property type="entry name" value="RAS-RELATED GTP BINDING RAG/GTR YEAST"/>
    <property type="match status" value="1"/>
</dbReference>
<accession>A0A0F9JDF7</accession>
<dbReference type="GO" id="GO:0005634">
    <property type="term" value="C:nucleus"/>
    <property type="evidence" value="ECO:0007669"/>
    <property type="project" value="TreeGrafter"/>
</dbReference>
<sequence>DPFSTKRQIKILLTGLDKAGKSSFILGVKRKYSEIIKILPTKGVARSEEEIFEEQNSLINLWDLGGQKKYRERYLKESKIYLYNVDLIFFFIDIQDVDRLKEALNLFRKIIESLRELDEFPPIVVCLNKFDPDLKGSKEIFRNLEIIAGELKDNSGKYFIKIFQTSIFDHWSLITAYSFGLSQLSPNRELFKNQLKKFAKKINSDAILLLNENGIILSSFAKSDVSGKVFEISAPHFQILYKTFKEFKLLKQDFIVSSGMSDESKKIIFKKINIEKYTLYLLLFMEKSLEIEKIEKNLPDFSKNLIDLIHTYL</sequence>
<dbReference type="PROSITE" id="PS51417">
    <property type="entry name" value="ARF"/>
    <property type="match status" value="1"/>
</dbReference>
<dbReference type="InterPro" id="IPR006762">
    <property type="entry name" value="Gtr1_RagA"/>
</dbReference>
<protein>
    <recommendedName>
        <fullName evidence="4">GTP-binding protein</fullName>
    </recommendedName>
</protein>
<dbReference type="PANTHER" id="PTHR11259:SF2">
    <property type="entry name" value="GH16429P"/>
    <property type="match status" value="1"/>
</dbReference>
<organism evidence="3">
    <name type="scientific">marine sediment metagenome</name>
    <dbReference type="NCBI Taxonomy" id="412755"/>
    <lineage>
        <taxon>unclassified sequences</taxon>
        <taxon>metagenomes</taxon>
        <taxon>ecological metagenomes</taxon>
    </lineage>
</organism>
<gene>
    <name evidence="3" type="ORF">LCGC14_1542930</name>
</gene>
<evidence type="ECO:0000256" key="1">
    <source>
        <dbReference type="ARBA" id="ARBA00022741"/>
    </source>
</evidence>
<dbReference type="GO" id="GO:1990131">
    <property type="term" value="C:Gtr1-Gtr2 GTPase complex"/>
    <property type="evidence" value="ECO:0007669"/>
    <property type="project" value="TreeGrafter"/>
</dbReference>
<evidence type="ECO:0008006" key="4">
    <source>
        <dbReference type="Google" id="ProtNLM"/>
    </source>
</evidence>
<dbReference type="GO" id="GO:0003924">
    <property type="term" value="F:GTPase activity"/>
    <property type="evidence" value="ECO:0007669"/>
    <property type="project" value="TreeGrafter"/>
</dbReference>
<keyword evidence="1" id="KW-0547">Nucleotide-binding</keyword>
<dbReference type="GO" id="GO:0005525">
    <property type="term" value="F:GTP binding"/>
    <property type="evidence" value="ECO:0007669"/>
    <property type="project" value="UniProtKB-KW"/>
</dbReference>
<dbReference type="Gene3D" id="3.40.50.300">
    <property type="entry name" value="P-loop containing nucleotide triphosphate hydrolases"/>
    <property type="match status" value="1"/>
</dbReference>
<dbReference type="AlphaFoldDB" id="A0A0F9JDF7"/>
<dbReference type="SUPFAM" id="SSF52540">
    <property type="entry name" value="P-loop containing nucleoside triphosphate hydrolases"/>
    <property type="match status" value="1"/>
</dbReference>
<dbReference type="Pfam" id="PF04670">
    <property type="entry name" value="Gtr1_RagA"/>
    <property type="match status" value="1"/>
</dbReference>
<reference evidence="3" key="1">
    <citation type="journal article" date="2015" name="Nature">
        <title>Complex archaea that bridge the gap between prokaryotes and eukaryotes.</title>
        <authorList>
            <person name="Spang A."/>
            <person name="Saw J.H."/>
            <person name="Jorgensen S.L."/>
            <person name="Zaremba-Niedzwiedzka K."/>
            <person name="Martijn J."/>
            <person name="Lind A.E."/>
            <person name="van Eijk R."/>
            <person name="Schleper C."/>
            <person name="Guy L."/>
            <person name="Ettema T.J."/>
        </authorList>
    </citation>
    <scope>NUCLEOTIDE SEQUENCE</scope>
</reference>
<dbReference type="GO" id="GO:0010507">
    <property type="term" value="P:negative regulation of autophagy"/>
    <property type="evidence" value="ECO:0007669"/>
    <property type="project" value="TreeGrafter"/>
</dbReference>
<comment type="caution">
    <text evidence="3">The sequence shown here is derived from an EMBL/GenBank/DDBJ whole genome shotgun (WGS) entry which is preliminary data.</text>
</comment>
<dbReference type="EMBL" id="LAZR01011698">
    <property type="protein sequence ID" value="KKM60326.1"/>
    <property type="molecule type" value="Genomic_DNA"/>
</dbReference>
<dbReference type="GO" id="GO:0009267">
    <property type="term" value="P:cellular response to starvation"/>
    <property type="evidence" value="ECO:0007669"/>
    <property type="project" value="TreeGrafter"/>
</dbReference>